<accession>A0A6J5F3T1</accession>
<name>A0A6J5F3T1_9BURK</name>
<keyword evidence="2" id="KW-1185">Reference proteome</keyword>
<proteinExistence type="predicted"/>
<sequence length="91" mass="9675">MSSDSGPDDGGEIAWSRAQAIRMNEAGFEEALRAAVPVRMDANLVVSAASLPAQGRPRLLLSGIVHGVDRKDAHTAFLLAWYGEAGSLERL</sequence>
<evidence type="ECO:0000313" key="2">
    <source>
        <dbReference type="Proteomes" id="UP000494363"/>
    </source>
</evidence>
<organism evidence="1 2">
    <name type="scientific">Paraburkholderia humisilvae</name>
    <dbReference type="NCBI Taxonomy" id="627669"/>
    <lineage>
        <taxon>Bacteria</taxon>
        <taxon>Pseudomonadati</taxon>
        <taxon>Pseudomonadota</taxon>
        <taxon>Betaproteobacteria</taxon>
        <taxon>Burkholderiales</taxon>
        <taxon>Burkholderiaceae</taxon>
        <taxon>Paraburkholderia</taxon>
    </lineage>
</organism>
<dbReference type="AlphaFoldDB" id="A0A6J5F3T1"/>
<dbReference type="RefSeq" id="WP_246356230.1">
    <property type="nucleotide sequence ID" value="NZ_CADIKH010000076.1"/>
</dbReference>
<dbReference type="EMBL" id="CADIKH010000076">
    <property type="protein sequence ID" value="CAB3773510.1"/>
    <property type="molecule type" value="Genomic_DNA"/>
</dbReference>
<protein>
    <submittedName>
        <fullName evidence="1">Uncharacterized protein</fullName>
    </submittedName>
</protein>
<dbReference type="Proteomes" id="UP000494363">
    <property type="component" value="Unassembled WGS sequence"/>
</dbReference>
<reference evidence="1 2" key="1">
    <citation type="submission" date="2020-04" db="EMBL/GenBank/DDBJ databases">
        <authorList>
            <person name="De Canck E."/>
        </authorList>
    </citation>
    <scope>NUCLEOTIDE SEQUENCE [LARGE SCALE GENOMIC DNA]</scope>
    <source>
        <strain evidence="1 2">LMG 29542</strain>
    </source>
</reference>
<evidence type="ECO:0000313" key="1">
    <source>
        <dbReference type="EMBL" id="CAB3773510.1"/>
    </source>
</evidence>
<gene>
    <name evidence="1" type="ORF">LMG29542_07268</name>
</gene>